<proteinExistence type="predicted"/>
<feature type="domain" description="HTH araC/xylS-type" evidence="4">
    <location>
        <begin position="186"/>
        <end position="284"/>
    </location>
</feature>
<keyword evidence="2" id="KW-0238">DNA-binding</keyword>
<dbReference type="Gene3D" id="2.60.120.10">
    <property type="entry name" value="Jelly Rolls"/>
    <property type="match status" value="1"/>
</dbReference>
<organism evidence="5 6">
    <name type="scientific">Gracilibacillus caseinilyticus</name>
    <dbReference type="NCBI Taxonomy" id="2932256"/>
    <lineage>
        <taxon>Bacteria</taxon>
        <taxon>Bacillati</taxon>
        <taxon>Bacillota</taxon>
        <taxon>Bacilli</taxon>
        <taxon>Bacillales</taxon>
        <taxon>Bacillaceae</taxon>
        <taxon>Gracilibacillus</taxon>
    </lineage>
</organism>
<dbReference type="InterPro" id="IPR020449">
    <property type="entry name" value="Tscrpt_reg_AraC-type_HTH"/>
</dbReference>
<keyword evidence="1" id="KW-0805">Transcription regulation</keyword>
<gene>
    <name evidence="5" type="ORF">MUN88_13350</name>
</gene>
<name>A0ABY4EY23_9BACI</name>
<evidence type="ECO:0000259" key="4">
    <source>
        <dbReference type="PROSITE" id="PS01124"/>
    </source>
</evidence>
<evidence type="ECO:0000313" key="6">
    <source>
        <dbReference type="Proteomes" id="UP000831782"/>
    </source>
</evidence>
<dbReference type="PANTHER" id="PTHR43280">
    <property type="entry name" value="ARAC-FAMILY TRANSCRIPTIONAL REGULATOR"/>
    <property type="match status" value="1"/>
</dbReference>
<dbReference type="PROSITE" id="PS01124">
    <property type="entry name" value="HTH_ARAC_FAMILY_2"/>
    <property type="match status" value="1"/>
</dbReference>
<dbReference type="SMART" id="SM00342">
    <property type="entry name" value="HTH_ARAC"/>
    <property type="match status" value="1"/>
</dbReference>
<dbReference type="Proteomes" id="UP000831782">
    <property type="component" value="Chromosome"/>
</dbReference>
<keyword evidence="3" id="KW-0804">Transcription</keyword>
<protein>
    <submittedName>
        <fullName evidence="5">AraC family transcriptional regulator</fullName>
    </submittedName>
</protein>
<dbReference type="SUPFAM" id="SSF46689">
    <property type="entry name" value="Homeodomain-like"/>
    <property type="match status" value="2"/>
</dbReference>
<sequence>MEHSVAICNHSLPLIQEIALMEDRDGILKHPDRVLPDLHVFIYVTKGRLQVIEDGEEYILTKGSYLFLRKNVHHWGDDFYQPGSNWYFIHFYDNEPDQSLPEYNTFGKTSLIHQDEYQTKVTMPKNGKVAHAGYAETQLDQLIEWYESHHPMRPMLLSMHAHQFFLELYTQRLEAYTNKKSNRMVAKMIQLMDDHDDHKLASDEIADTLGMNYAYLSTIFKQQTGKSITQYQNERIIEKAIQLFRKENYNVSEVSDLLGFANPFYFSRVFKKITGMSPSVYLKQIYRG</sequence>
<dbReference type="RefSeq" id="WP_244715826.1">
    <property type="nucleotide sequence ID" value="NZ_CP095072.1"/>
</dbReference>
<dbReference type="Gene3D" id="1.10.10.60">
    <property type="entry name" value="Homeodomain-like"/>
    <property type="match status" value="2"/>
</dbReference>
<dbReference type="SUPFAM" id="SSF51215">
    <property type="entry name" value="Regulatory protein AraC"/>
    <property type="match status" value="1"/>
</dbReference>
<dbReference type="Pfam" id="PF12833">
    <property type="entry name" value="HTH_18"/>
    <property type="match status" value="1"/>
</dbReference>
<evidence type="ECO:0000313" key="5">
    <source>
        <dbReference type="EMBL" id="UOQ47066.1"/>
    </source>
</evidence>
<evidence type="ECO:0000256" key="2">
    <source>
        <dbReference type="ARBA" id="ARBA00023125"/>
    </source>
</evidence>
<dbReference type="InterPro" id="IPR009057">
    <property type="entry name" value="Homeodomain-like_sf"/>
</dbReference>
<dbReference type="InterPro" id="IPR018060">
    <property type="entry name" value="HTH_AraC"/>
</dbReference>
<keyword evidence="6" id="KW-1185">Reference proteome</keyword>
<dbReference type="PANTHER" id="PTHR43280:SF2">
    <property type="entry name" value="HTH-TYPE TRANSCRIPTIONAL REGULATOR EXSA"/>
    <property type="match status" value="1"/>
</dbReference>
<evidence type="ECO:0000256" key="3">
    <source>
        <dbReference type="ARBA" id="ARBA00023163"/>
    </source>
</evidence>
<dbReference type="EMBL" id="CP095072">
    <property type="protein sequence ID" value="UOQ47066.1"/>
    <property type="molecule type" value="Genomic_DNA"/>
</dbReference>
<dbReference type="InterPro" id="IPR037923">
    <property type="entry name" value="HTH-like"/>
</dbReference>
<dbReference type="PRINTS" id="PR00032">
    <property type="entry name" value="HTHARAC"/>
</dbReference>
<reference evidence="5 6" key="1">
    <citation type="submission" date="2022-04" db="EMBL/GenBank/DDBJ databases">
        <title>Gracilibacillus sp. isolated from saltern.</title>
        <authorList>
            <person name="Won M."/>
            <person name="Lee C.-M."/>
            <person name="Woen H.-Y."/>
            <person name="Kwon S.-W."/>
        </authorList>
    </citation>
    <scope>NUCLEOTIDE SEQUENCE [LARGE SCALE GENOMIC DNA]</scope>
    <source>
        <strain evidence="5 6">SSWR10-1</strain>
    </source>
</reference>
<evidence type="ECO:0000256" key="1">
    <source>
        <dbReference type="ARBA" id="ARBA00023015"/>
    </source>
</evidence>
<dbReference type="InterPro" id="IPR014710">
    <property type="entry name" value="RmlC-like_jellyroll"/>
</dbReference>
<accession>A0ABY4EY23</accession>